<keyword evidence="3 6" id="KW-0808">Transferase</keyword>
<dbReference type="InterPro" id="IPR004839">
    <property type="entry name" value="Aminotransferase_I/II_large"/>
</dbReference>
<dbReference type="AlphaFoldDB" id="A0A5B8MF46"/>
<name>A0A5B8MF46_9CHLO</name>
<dbReference type="InterPro" id="IPR051326">
    <property type="entry name" value="Kynurenine-oxoglutarate_AT"/>
</dbReference>
<evidence type="ECO:0000256" key="1">
    <source>
        <dbReference type="ARBA" id="ARBA00001933"/>
    </source>
</evidence>
<comment type="cofactor">
    <cofactor evidence="1">
        <name>pyridoxal 5'-phosphate</name>
        <dbReference type="ChEBI" id="CHEBI:597326"/>
    </cofactor>
</comment>
<dbReference type="GO" id="GO:0016212">
    <property type="term" value="F:kynurenine-oxoglutarate transaminase activity"/>
    <property type="evidence" value="ECO:0007669"/>
    <property type="project" value="TreeGrafter"/>
</dbReference>
<dbReference type="PANTHER" id="PTHR43807">
    <property type="entry name" value="FI04487P"/>
    <property type="match status" value="1"/>
</dbReference>
<keyword evidence="4" id="KW-0663">Pyridoxal phosphate</keyword>
<dbReference type="STRING" id="1764295.A0A5B8MF46"/>
<keyword evidence="7" id="KW-1185">Reference proteome</keyword>
<evidence type="ECO:0000256" key="2">
    <source>
        <dbReference type="ARBA" id="ARBA00022576"/>
    </source>
</evidence>
<keyword evidence="2" id="KW-0032">Aminotransferase</keyword>
<sequence>MASPCSRSRSRDVLSERARRVLGGGAGGHVEEWKALLEAAEHPSVVNLTQGYPDFEGSRKARLEAAEVITRLEHNKLNQYSPLVGLGTLMASITSLYSRLWNMKDLDAKKNVVVTSSGTEAISVAFQTLVSPGDEVILFEPYFPWYGPGVKLAGGEAKLVRLSMEDDFKIDKAKLLEKFNPEKTRLIVVNTPHNPSGRVLTREELEIVHEVASTSRVGCTLFSDEAYEGQCWAPGGHKKVQQEIEQLNEATGSSVEVLSMGTSSKLCSLTGWRVGWLVGPEHIINGCKALHGYSTYCAPTPFQHGIAKALDGFVDLDPAVSFDGTGALMKMNAEKLSAVLRDMGLRVYSPKGGYFVVADCSPLGFTSNMEFCKDLLEKCKVAAAPMNMFFGTPASELSSAEQCLVRFAICKTEPVVDEAISRMRKLIASSSK</sequence>
<dbReference type="Proteomes" id="UP000316726">
    <property type="component" value="Chromosome 2"/>
</dbReference>
<dbReference type="Gene3D" id="3.90.1150.10">
    <property type="entry name" value="Aspartate Aminotransferase, domain 1"/>
    <property type="match status" value="1"/>
</dbReference>
<evidence type="ECO:0000259" key="5">
    <source>
        <dbReference type="Pfam" id="PF00155"/>
    </source>
</evidence>
<evidence type="ECO:0000313" key="7">
    <source>
        <dbReference type="Proteomes" id="UP000316726"/>
    </source>
</evidence>
<feature type="domain" description="Aminotransferase class I/classII large" evidence="5">
    <location>
        <begin position="44"/>
        <end position="417"/>
    </location>
</feature>
<dbReference type="GO" id="GO:0005739">
    <property type="term" value="C:mitochondrion"/>
    <property type="evidence" value="ECO:0007669"/>
    <property type="project" value="TreeGrafter"/>
</dbReference>
<dbReference type="SUPFAM" id="SSF53383">
    <property type="entry name" value="PLP-dependent transferases"/>
    <property type="match status" value="1"/>
</dbReference>
<dbReference type="InterPro" id="IPR015422">
    <property type="entry name" value="PyrdxlP-dep_Trfase_small"/>
</dbReference>
<reference evidence="6 7" key="1">
    <citation type="submission" date="2018-07" db="EMBL/GenBank/DDBJ databases">
        <title>The complete nuclear genome of the prasinophyte Chloropicon primus (CCMP1205).</title>
        <authorList>
            <person name="Pombert J.-F."/>
            <person name="Otis C."/>
            <person name="Turmel M."/>
            <person name="Lemieux C."/>
        </authorList>
    </citation>
    <scope>NUCLEOTIDE SEQUENCE [LARGE SCALE GENOMIC DNA]</scope>
    <source>
        <strain evidence="6 7">CCMP1205</strain>
    </source>
</reference>
<dbReference type="InterPro" id="IPR015421">
    <property type="entry name" value="PyrdxlP-dep_Trfase_major"/>
</dbReference>
<dbReference type="CDD" id="cd00609">
    <property type="entry name" value="AAT_like"/>
    <property type="match status" value="1"/>
</dbReference>
<protein>
    <submittedName>
        <fullName evidence="6">Pyridoxal phosphate-dependent transferase</fullName>
    </submittedName>
</protein>
<dbReference type="GO" id="GO:0030170">
    <property type="term" value="F:pyridoxal phosphate binding"/>
    <property type="evidence" value="ECO:0007669"/>
    <property type="project" value="InterPro"/>
</dbReference>
<evidence type="ECO:0000313" key="6">
    <source>
        <dbReference type="EMBL" id="QDZ18901.1"/>
    </source>
</evidence>
<evidence type="ECO:0000256" key="4">
    <source>
        <dbReference type="ARBA" id="ARBA00022898"/>
    </source>
</evidence>
<dbReference type="Gene3D" id="3.40.640.10">
    <property type="entry name" value="Type I PLP-dependent aspartate aminotransferase-like (Major domain)"/>
    <property type="match status" value="1"/>
</dbReference>
<proteinExistence type="predicted"/>
<evidence type="ECO:0000256" key="3">
    <source>
        <dbReference type="ARBA" id="ARBA00022679"/>
    </source>
</evidence>
<gene>
    <name evidence="6" type="ORF">A3770_02p14190</name>
</gene>
<organism evidence="6 7">
    <name type="scientific">Chloropicon primus</name>
    <dbReference type="NCBI Taxonomy" id="1764295"/>
    <lineage>
        <taxon>Eukaryota</taxon>
        <taxon>Viridiplantae</taxon>
        <taxon>Chlorophyta</taxon>
        <taxon>Chloropicophyceae</taxon>
        <taxon>Chloropicales</taxon>
        <taxon>Chloropicaceae</taxon>
        <taxon>Chloropicon</taxon>
    </lineage>
</organism>
<accession>A0A5B8MF46</accession>
<dbReference type="EMBL" id="CP031035">
    <property type="protein sequence ID" value="QDZ18901.1"/>
    <property type="molecule type" value="Genomic_DNA"/>
</dbReference>
<dbReference type="OrthoDB" id="2414662at2759"/>
<dbReference type="Pfam" id="PF00155">
    <property type="entry name" value="Aminotran_1_2"/>
    <property type="match status" value="1"/>
</dbReference>
<dbReference type="InterPro" id="IPR015424">
    <property type="entry name" value="PyrdxlP-dep_Trfase"/>
</dbReference>
<dbReference type="PANTHER" id="PTHR43807:SF20">
    <property type="entry name" value="FI04487P"/>
    <property type="match status" value="1"/>
</dbReference>